<sequence length="347" mass="39890">MSSLKKINFLRKKITRSLTRNVGKSQLQEKIDLSNVTIKRILISRPNHRLGNLLMITPLIQELTETFPQCQIDLFIKGNLGPVLFKNYSKVNHIIALPRKPLKQLFQYQRAWLSLKTRTYDLVINGDKISSSGRLSVQLARSRYKLFGDESPDLELHSEKNQHMAKAPILNFRSFVTYQNSKTTNEPAPRLDLKLSPDEILEGRKKLKDLVQNEEKTICLFTFATGEKCLSKEWWLNFHERLREEFPEYNIVEVLPMENVSQISFKAPTFYSRNLREIGSLIKNTQIFIGADSGIMHLASAAQAPTIGLFSISNEKRYYPYGNGSAAFNVQKSSLNELLEIIKTILR</sequence>
<dbReference type="InterPro" id="IPR051199">
    <property type="entry name" value="LPS_LOS_Heptosyltrfase"/>
</dbReference>
<evidence type="ECO:0000256" key="1">
    <source>
        <dbReference type="ARBA" id="ARBA00022676"/>
    </source>
</evidence>
<dbReference type="PANTHER" id="PTHR30160">
    <property type="entry name" value="TETRAACYLDISACCHARIDE 4'-KINASE-RELATED"/>
    <property type="match status" value="1"/>
</dbReference>
<proteinExistence type="predicted"/>
<dbReference type="SUPFAM" id="SSF53756">
    <property type="entry name" value="UDP-Glycosyltransferase/glycogen phosphorylase"/>
    <property type="match status" value="1"/>
</dbReference>
<dbReference type="RefSeq" id="WP_311483014.1">
    <property type="nucleotide sequence ID" value="NZ_JAVRHP010000004.1"/>
</dbReference>
<dbReference type="Pfam" id="PF01075">
    <property type="entry name" value="Glyco_transf_9"/>
    <property type="match status" value="1"/>
</dbReference>
<keyword evidence="2 3" id="KW-0808">Transferase</keyword>
<name>A0ABU3CR88_9FLAO</name>
<evidence type="ECO:0000313" key="3">
    <source>
        <dbReference type="EMBL" id="MDT0648836.1"/>
    </source>
</evidence>
<keyword evidence="4" id="KW-1185">Reference proteome</keyword>
<gene>
    <name evidence="3" type="ORF">RM529_01685</name>
</gene>
<organism evidence="3 4">
    <name type="scientific">Autumnicola edwardsiae</name>
    <dbReference type="NCBI Taxonomy" id="3075594"/>
    <lineage>
        <taxon>Bacteria</taxon>
        <taxon>Pseudomonadati</taxon>
        <taxon>Bacteroidota</taxon>
        <taxon>Flavobacteriia</taxon>
        <taxon>Flavobacteriales</taxon>
        <taxon>Flavobacteriaceae</taxon>
        <taxon>Autumnicola</taxon>
    </lineage>
</organism>
<reference evidence="3 4" key="1">
    <citation type="submission" date="2023-09" db="EMBL/GenBank/DDBJ databases">
        <authorList>
            <person name="Rey-Velasco X."/>
        </authorList>
    </citation>
    <scope>NUCLEOTIDE SEQUENCE [LARGE SCALE GENOMIC DNA]</scope>
    <source>
        <strain evidence="3 4">F297</strain>
    </source>
</reference>
<accession>A0ABU3CR88</accession>
<dbReference type="EC" id="2.4.-.-" evidence="3"/>
<dbReference type="Proteomes" id="UP001248819">
    <property type="component" value="Unassembled WGS sequence"/>
</dbReference>
<comment type="caution">
    <text evidence="3">The sequence shown here is derived from an EMBL/GenBank/DDBJ whole genome shotgun (WGS) entry which is preliminary data.</text>
</comment>
<protein>
    <submittedName>
        <fullName evidence="3">Glycosyltransferase family 9 protein</fullName>
        <ecNumber evidence="3">2.4.-.-</ecNumber>
    </submittedName>
</protein>
<evidence type="ECO:0000313" key="4">
    <source>
        <dbReference type="Proteomes" id="UP001248819"/>
    </source>
</evidence>
<dbReference type="GO" id="GO:0016757">
    <property type="term" value="F:glycosyltransferase activity"/>
    <property type="evidence" value="ECO:0007669"/>
    <property type="project" value="UniProtKB-KW"/>
</dbReference>
<dbReference type="Gene3D" id="3.40.50.2000">
    <property type="entry name" value="Glycogen Phosphorylase B"/>
    <property type="match status" value="2"/>
</dbReference>
<evidence type="ECO:0000256" key="2">
    <source>
        <dbReference type="ARBA" id="ARBA00022679"/>
    </source>
</evidence>
<dbReference type="InterPro" id="IPR002201">
    <property type="entry name" value="Glyco_trans_9"/>
</dbReference>
<dbReference type="CDD" id="cd03789">
    <property type="entry name" value="GT9_LPS_heptosyltransferase"/>
    <property type="match status" value="1"/>
</dbReference>
<dbReference type="EMBL" id="JAVRHP010000004">
    <property type="protein sequence ID" value="MDT0648836.1"/>
    <property type="molecule type" value="Genomic_DNA"/>
</dbReference>
<keyword evidence="1 3" id="KW-0328">Glycosyltransferase</keyword>